<gene>
    <name evidence="3" type="primary">LOC111024663</name>
</gene>
<reference evidence="3" key="1">
    <citation type="submission" date="2025-08" db="UniProtKB">
        <authorList>
            <consortium name="RefSeq"/>
        </authorList>
    </citation>
    <scope>IDENTIFICATION</scope>
    <source>
        <strain evidence="3">OHB3-1</strain>
    </source>
</reference>
<dbReference type="AlphaFoldDB" id="A0A6J1DYE0"/>
<dbReference type="Pfam" id="PF07727">
    <property type="entry name" value="RVT_2"/>
    <property type="match status" value="1"/>
</dbReference>
<dbReference type="PANTHER" id="PTHR11439">
    <property type="entry name" value="GAG-POL-RELATED RETROTRANSPOSON"/>
    <property type="match status" value="1"/>
</dbReference>
<dbReference type="InterPro" id="IPR043502">
    <property type="entry name" value="DNA/RNA_pol_sf"/>
</dbReference>
<name>A0A6J1DYE0_MOMCH</name>
<dbReference type="GeneID" id="111024663"/>
<evidence type="ECO:0000259" key="1">
    <source>
        <dbReference type="Pfam" id="PF07727"/>
    </source>
</evidence>
<organism evidence="2 3">
    <name type="scientific">Momordica charantia</name>
    <name type="common">Bitter gourd</name>
    <name type="synonym">Balsam pear</name>
    <dbReference type="NCBI Taxonomy" id="3673"/>
    <lineage>
        <taxon>Eukaryota</taxon>
        <taxon>Viridiplantae</taxon>
        <taxon>Streptophyta</taxon>
        <taxon>Embryophyta</taxon>
        <taxon>Tracheophyta</taxon>
        <taxon>Spermatophyta</taxon>
        <taxon>Magnoliopsida</taxon>
        <taxon>eudicotyledons</taxon>
        <taxon>Gunneridae</taxon>
        <taxon>Pentapetalae</taxon>
        <taxon>rosids</taxon>
        <taxon>fabids</taxon>
        <taxon>Cucurbitales</taxon>
        <taxon>Cucurbitaceae</taxon>
        <taxon>Momordiceae</taxon>
        <taxon>Momordica</taxon>
    </lineage>
</organism>
<feature type="domain" description="Reverse transcriptase Ty1/copia-type" evidence="1">
    <location>
        <begin position="3"/>
        <end position="106"/>
    </location>
</feature>
<proteinExistence type="predicted"/>
<evidence type="ECO:0000313" key="3">
    <source>
        <dbReference type="RefSeq" id="XP_022158094.1"/>
    </source>
</evidence>
<dbReference type="Proteomes" id="UP000504603">
    <property type="component" value="Unplaced"/>
</dbReference>
<dbReference type="OrthoDB" id="1722146at2759"/>
<evidence type="ECO:0000313" key="2">
    <source>
        <dbReference type="Proteomes" id="UP000504603"/>
    </source>
</evidence>
<dbReference type="RefSeq" id="XP_022158094.1">
    <property type="nucleotide sequence ID" value="XM_022302402.1"/>
</dbReference>
<accession>A0A6J1DYE0</accession>
<sequence>MIYGFLQSQADHTIFDKRSENNKTAILIVYIDDIVLTGDDEVELVTLKKRLANEFQIKDLGILKYFLGMEFARSKKGIFVNQRKYILDLIGETGLLGCKVAETPIEPNLKLQNTKEGEVKDEERYQSLVGRLIYLSHKRPDITFVVSMVEVYTDADWAGSTIYRRSTSGYCSFVGDQTTDVLTKGLLKVQFNRMIDKLAIEDIFKPA</sequence>
<keyword evidence="2" id="KW-1185">Reference proteome</keyword>
<dbReference type="PANTHER" id="PTHR11439:SF463">
    <property type="entry name" value="REVERSE TRANSCRIPTASE TY1_COPIA-TYPE DOMAIN-CONTAINING PROTEIN"/>
    <property type="match status" value="1"/>
</dbReference>
<dbReference type="KEGG" id="mcha:111024663"/>
<dbReference type="InterPro" id="IPR013103">
    <property type="entry name" value="RVT_2"/>
</dbReference>
<dbReference type="SUPFAM" id="SSF56672">
    <property type="entry name" value="DNA/RNA polymerases"/>
    <property type="match status" value="1"/>
</dbReference>
<protein>
    <submittedName>
        <fullName evidence="3">Uncharacterized protein LOC111024663</fullName>
    </submittedName>
</protein>